<organism evidence="3 4">
    <name type="scientific">Urochloa decumbens</name>
    <dbReference type="NCBI Taxonomy" id="240449"/>
    <lineage>
        <taxon>Eukaryota</taxon>
        <taxon>Viridiplantae</taxon>
        <taxon>Streptophyta</taxon>
        <taxon>Embryophyta</taxon>
        <taxon>Tracheophyta</taxon>
        <taxon>Spermatophyta</taxon>
        <taxon>Magnoliopsida</taxon>
        <taxon>Liliopsida</taxon>
        <taxon>Poales</taxon>
        <taxon>Poaceae</taxon>
        <taxon>PACMAD clade</taxon>
        <taxon>Panicoideae</taxon>
        <taxon>Panicodae</taxon>
        <taxon>Paniceae</taxon>
        <taxon>Melinidinae</taxon>
        <taxon>Urochloa</taxon>
    </lineage>
</organism>
<gene>
    <name evidence="3" type="ORF">URODEC1_LOCUS84868</name>
</gene>
<feature type="region of interest" description="Disordered" evidence="1">
    <location>
        <begin position="1"/>
        <end position="76"/>
    </location>
</feature>
<evidence type="ECO:0000313" key="4">
    <source>
        <dbReference type="Proteomes" id="UP001497457"/>
    </source>
</evidence>
<dbReference type="EMBL" id="OZ075143">
    <property type="protein sequence ID" value="CAL5038110.1"/>
    <property type="molecule type" value="Genomic_DNA"/>
</dbReference>
<dbReference type="Proteomes" id="UP001497457">
    <property type="component" value="Chromosome 33rd"/>
</dbReference>
<evidence type="ECO:0000256" key="1">
    <source>
        <dbReference type="SAM" id="MobiDB-lite"/>
    </source>
</evidence>
<dbReference type="CDD" id="cd01989">
    <property type="entry name" value="USP_STK_Ubox_N"/>
    <property type="match status" value="1"/>
</dbReference>
<proteinExistence type="predicted"/>
<accession>A0ABC9DFI0</accession>
<dbReference type="InterPro" id="IPR014729">
    <property type="entry name" value="Rossmann-like_a/b/a_fold"/>
</dbReference>
<dbReference type="PANTHER" id="PTHR47382:SF3">
    <property type="entry name" value="ADENINE NUCLEOTIDE ALPHA HYDROLASES-LIKE SUPERFAMILY PROTEIN"/>
    <property type="match status" value="1"/>
</dbReference>
<evidence type="ECO:0000313" key="3">
    <source>
        <dbReference type="EMBL" id="CAL5038110.1"/>
    </source>
</evidence>
<feature type="domain" description="UspA" evidence="2">
    <location>
        <begin position="83"/>
        <end position="217"/>
    </location>
</feature>
<dbReference type="PANTHER" id="PTHR47382">
    <property type="entry name" value="U-BOX DOMAIN-CONTAINING PROTEIN 52-LIKE"/>
    <property type="match status" value="1"/>
</dbReference>
<evidence type="ECO:0000259" key="2">
    <source>
        <dbReference type="Pfam" id="PF00582"/>
    </source>
</evidence>
<dbReference type="Pfam" id="PF00582">
    <property type="entry name" value="Usp"/>
    <property type="match status" value="1"/>
</dbReference>
<feature type="compositionally biased region" description="Basic and acidic residues" evidence="1">
    <location>
        <begin position="267"/>
        <end position="284"/>
    </location>
</feature>
<keyword evidence="4" id="KW-1185">Reference proteome</keyword>
<dbReference type="Gene3D" id="3.40.50.620">
    <property type="entry name" value="HUPs"/>
    <property type="match status" value="1"/>
</dbReference>
<dbReference type="InterPro" id="IPR006016">
    <property type="entry name" value="UspA"/>
</dbReference>
<dbReference type="SUPFAM" id="SSF52402">
    <property type="entry name" value="Adenine nucleotide alpha hydrolases-like"/>
    <property type="match status" value="1"/>
</dbReference>
<feature type="compositionally biased region" description="Basic and acidic residues" evidence="1">
    <location>
        <begin position="1"/>
        <end position="14"/>
    </location>
</feature>
<feature type="region of interest" description="Disordered" evidence="1">
    <location>
        <begin position="238"/>
        <end position="285"/>
    </location>
</feature>
<name>A0ABC9DFI0_9POAL</name>
<feature type="compositionally biased region" description="Low complexity" evidence="1">
    <location>
        <begin position="252"/>
        <end position="266"/>
    </location>
</feature>
<reference evidence="3 4" key="2">
    <citation type="submission" date="2024-10" db="EMBL/GenBank/DDBJ databases">
        <authorList>
            <person name="Ryan C."/>
        </authorList>
    </citation>
    <scope>NUCLEOTIDE SEQUENCE [LARGE SCALE GENOMIC DNA]</scope>
</reference>
<dbReference type="AlphaFoldDB" id="A0ABC9DFI0"/>
<sequence>MADEAAATHHHLDGGRAGGGDDVEVTAAAGQPSHSNGDSGGGGTWEIEEMEPEETPRQAGGGVSSAANGAASSGGGGGEDMYVAVGKGGSSMAALSWALRRLTRPRSFVYLVHVFPVVTSIPTPLGMMPKSRASPEQIETYLNQERSKRREMLQKFLDQCRKFQVTVDVYLIESDQIASAIIELVPVLHIKQLVLGISKSNVRKLKRGSTISGQVQKSAPIYCEVKIICDGKEVTTETIADPTPPLSPPADNNNRSSNTTPLSSTPNHDKAAANGEEKDGESRERKKITKFLRCFSF</sequence>
<protein>
    <recommendedName>
        <fullName evidence="2">UspA domain-containing protein</fullName>
    </recommendedName>
</protein>
<reference evidence="4" key="1">
    <citation type="submission" date="2024-06" db="EMBL/GenBank/DDBJ databases">
        <authorList>
            <person name="Ryan C."/>
        </authorList>
    </citation>
    <scope>NUCLEOTIDE SEQUENCE [LARGE SCALE GENOMIC DNA]</scope>
</reference>